<protein>
    <recommendedName>
        <fullName evidence="4">Lipoprotein</fullName>
    </recommendedName>
</protein>
<dbReference type="AlphaFoldDB" id="A0A364XYJ4"/>
<keyword evidence="3" id="KW-1185">Reference proteome</keyword>
<evidence type="ECO:0000313" key="3">
    <source>
        <dbReference type="Proteomes" id="UP000251889"/>
    </source>
</evidence>
<accession>A0A364XYJ4</accession>
<name>A0A364XYJ4_9BACT</name>
<dbReference type="PROSITE" id="PS51257">
    <property type="entry name" value="PROKAR_LIPOPROTEIN"/>
    <property type="match status" value="1"/>
</dbReference>
<evidence type="ECO:0000313" key="2">
    <source>
        <dbReference type="EMBL" id="RAV98496.1"/>
    </source>
</evidence>
<gene>
    <name evidence="2" type="ORF">DQQ10_23525</name>
</gene>
<dbReference type="EMBL" id="QMFY01000017">
    <property type="protein sequence ID" value="RAV98496.1"/>
    <property type="molecule type" value="Genomic_DNA"/>
</dbReference>
<dbReference type="Proteomes" id="UP000251889">
    <property type="component" value="Unassembled WGS sequence"/>
</dbReference>
<comment type="caution">
    <text evidence="2">The sequence shown here is derived from an EMBL/GenBank/DDBJ whole genome shotgun (WGS) entry which is preliminary data.</text>
</comment>
<reference evidence="2 3" key="1">
    <citation type="submission" date="2018-06" db="EMBL/GenBank/DDBJ databases">
        <title>Chryseolinea flavus sp. nov., a member of the phylum Bacteroidetes isolated from soil.</title>
        <authorList>
            <person name="Li Y."/>
            <person name="Wang J."/>
        </authorList>
    </citation>
    <scope>NUCLEOTIDE SEQUENCE [LARGE SCALE GENOMIC DNA]</scope>
    <source>
        <strain evidence="2 3">SDU1-6</strain>
    </source>
</reference>
<organism evidence="2 3">
    <name type="scientific">Pseudochryseolinea flava</name>
    <dbReference type="NCBI Taxonomy" id="2059302"/>
    <lineage>
        <taxon>Bacteria</taxon>
        <taxon>Pseudomonadati</taxon>
        <taxon>Bacteroidota</taxon>
        <taxon>Cytophagia</taxon>
        <taxon>Cytophagales</taxon>
        <taxon>Fulvivirgaceae</taxon>
        <taxon>Pseudochryseolinea</taxon>
    </lineage>
</organism>
<dbReference type="OrthoDB" id="634553at2"/>
<sequence>MNLWKFPGAIYVLLLLSTACTKEAPPLTSFYYWKTTFELNDTEVATLKQNSVSKLYVRYFDVTLIKGAPFPVRPIVFNEPPPAIEIVPVIYVRNQVMLSPTVGVPDLAKNIVDYIDQINAKNNVSIEEIQIDCDWTLKSKDVFLRFIDALKQQTKHRLSATIRLHQVKYFETTGVPDVDYGVLMYYNMGHINADDSSNSIYDRKTAKRYLASLKNYPLRLDVALPLFSWGIHSRDGKVIGLLNQWSHESIDSTKFNNQGGDLYVAKDNFITLGNFFRKGDFVKIEAIDKDQISEMADDIARSIAKKPQTVIFYDLDEPQLTYHDDEDLFEEITRTF</sequence>
<evidence type="ECO:0000256" key="1">
    <source>
        <dbReference type="SAM" id="SignalP"/>
    </source>
</evidence>
<feature type="signal peptide" evidence="1">
    <location>
        <begin position="1"/>
        <end position="24"/>
    </location>
</feature>
<proteinExistence type="predicted"/>
<feature type="chain" id="PRO_5017032944" description="Lipoprotein" evidence="1">
    <location>
        <begin position="25"/>
        <end position="336"/>
    </location>
</feature>
<dbReference type="RefSeq" id="WP_112749389.1">
    <property type="nucleotide sequence ID" value="NZ_QMFY01000017.1"/>
</dbReference>
<keyword evidence="1" id="KW-0732">Signal</keyword>
<evidence type="ECO:0008006" key="4">
    <source>
        <dbReference type="Google" id="ProtNLM"/>
    </source>
</evidence>